<dbReference type="EMBL" id="BA000002">
    <property type="protein sequence ID" value="BAA78966.2"/>
    <property type="molecule type" value="Genomic_DNA"/>
</dbReference>
<dbReference type="RefSeq" id="WP_010865457.1">
    <property type="nucleotide sequence ID" value="NC_000854.2"/>
</dbReference>
<keyword evidence="3" id="KW-1185">Reference proteome</keyword>
<keyword evidence="1" id="KW-0472">Membrane</keyword>
<evidence type="ECO:0000313" key="2">
    <source>
        <dbReference type="EMBL" id="BAA78966.2"/>
    </source>
</evidence>
<protein>
    <submittedName>
        <fullName evidence="2">Uncharacterized protein</fullName>
    </submittedName>
</protein>
<dbReference type="PIR" id="D72758">
    <property type="entry name" value="D72758"/>
</dbReference>
<dbReference type="EnsemblBacteria" id="BAA78966">
    <property type="protein sequence ID" value="BAA78966"/>
    <property type="gene ID" value="APE_0057.1"/>
</dbReference>
<accession>Q9YG44</accession>
<gene>
    <name evidence="2" type="ordered locus">APE_0057.1</name>
</gene>
<sequence>MNGNRLSPVKLAILAAIVLAAVSSYTAVAESVNIIPEDDYQSGLVEVVIEGLDTGVSYTIAVEGGAVIVAVAGNVNVASYSENSVELVTGDGLATVYVYAREPRVYTVSLYSGGEKVAQASFEIQQLSGESDPPPDIVVDDSLELAVSTSLLTGSPPPSGVEILAPFIPSSDGAAVVYVTGSITVDDRVSISVDTNKTREYGVDALLLIGASGGVPGEKADITVQQGAVLGFKASGDSGFVVKLSSFNLTLDGVLEVRLGGLTGLELEYLTIKDASRGRVKLFLPSYSSLGDALATGNYISLHNVEGFINVVQVNSDPGKILAVRLELSGPPWPGLELVSKHHNVPLYIVEGPASQMEFLRIRGVGVLALEPDSILKLKLPLEVVLEGSYFVKQLPLAAVTVASTHPTEDLPLLLAPSVEVSSKSGSGGYFAIAGIWLEAEDMSIGNEGSLYLTALSYAKLDVDTASINSSTTIIGRPPEGILPVAPPEADTILNTVDLNVEAEEIIARDAILKAEDIEFVAGSGGITMGAVLAEAQNLSLKSNGDAVSATVSASSLLVGDIVLSNNIEAVFSTTILTSPIETRISLGRNTSLTTYSLLSHSPLIVSGSTNGSSTFTGTASVSTKLGLFNLNTPDLTIYVSSGVLELEAYKTRGSITIMREGKASIELNTPDSQLSLLIAIWGGSITLEDSSFKKFTVKTTRDDLTIFMKGVVRVYEEASFEVSYWSKLRVKGVDGELSASSLIMTAPEGEITLEDTLISGVNNFRVDESEAMPYRFETSNVTVEGGSNSAITVKSVETIISSTTINATVITVLSETASIEGSSIQGRTLNIQASNGLVLQDNTLRGEVNTILSSQTGSVEVKKLTVEGCSQITLDGVEGYVEFSASCGGQSTLAIQFNGGVYTLTGEVEGELEVSLSNGARLTMSMLEVKGGGLRIVGGEDTVVEGSASLVVECIARASATSLEVSGLTADLNIVVRGAMEPICVDLVASPLGGSISLSSLEDLSLNIITMSNVSLTLLSEGAISVVLPQNDVPLDSPELSVASSGSLEVTGGFVNVDSLTLKGQSVVVNRAHANASSIEISGENVSIEYSEFTVERLNISYNRLYVRNSNIAVEKLDILGDITYYTEPGLSVILNTRVSGLQGGPGFELELLGSNNVLIVNSELSPSAITQKETASSTIAFTSSKVATENLEVSASHESGLSLVAIASQIDINGMLSISSRGVKLSLLSSSFQAGGCSLEEGSDIISVDSRVNAGCNVTKLIEEAVAYAWGAIAGDFSVGYESSAAIKVGGINTIVYYTALEDSTIYVTLVPESREALVLTASIATIDCSDKLLVDELGGTLLTVAQAVEEGGECMLRFTTALSGRNTWLISLKDIEPDSVETTTVTETLTTTLATTETEYQTYTLVETETSTSIIYSTLTETVKETVTSTSTIKSPVVSSITITTTETITAPTSQNYLWIAAGLIVAILAASAGYVVLRRLFLAS</sequence>
<dbReference type="KEGG" id="ape:APE_0057.1"/>
<dbReference type="GeneID" id="1445611"/>
<proteinExistence type="predicted"/>
<name>Q9YG44_AERPE</name>
<dbReference type="Proteomes" id="UP000002518">
    <property type="component" value="Chromosome"/>
</dbReference>
<evidence type="ECO:0000256" key="1">
    <source>
        <dbReference type="SAM" id="Phobius"/>
    </source>
</evidence>
<keyword evidence="1" id="KW-0812">Transmembrane</keyword>
<dbReference type="STRING" id="272557.APE_0057.1"/>
<evidence type="ECO:0000313" key="3">
    <source>
        <dbReference type="Proteomes" id="UP000002518"/>
    </source>
</evidence>
<keyword evidence="1" id="KW-1133">Transmembrane helix</keyword>
<feature type="transmembrane region" description="Helical" evidence="1">
    <location>
        <begin position="1460"/>
        <end position="1481"/>
    </location>
</feature>
<dbReference type="PATRIC" id="fig|272557.25.peg.32"/>
<reference evidence="2 3" key="1">
    <citation type="journal article" date="1999" name="DNA Res.">
        <title>Complete genome sequence of an aerobic hyper-thermophilic crenarchaeon, Aeropyrum pernix K1.</title>
        <authorList>
            <person name="Kawarabayasi Y."/>
            <person name="Hino Y."/>
            <person name="Horikawa H."/>
            <person name="Yamazaki S."/>
            <person name="Haikawa Y."/>
            <person name="Jin-no K."/>
            <person name="Takahashi M."/>
            <person name="Sekine M."/>
            <person name="Baba S."/>
            <person name="Ankai A."/>
            <person name="Kosugi H."/>
            <person name="Hosoyama A."/>
            <person name="Fukui S."/>
            <person name="Nagai Y."/>
            <person name="Nishijima K."/>
            <person name="Nakazawa H."/>
            <person name="Takamiya M."/>
            <person name="Masuda S."/>
            <person name="Funahashi T."/>
            <person name="Tanaka T."/>
            <person name="Kudoh Y."/>
            <person name="Yamazaki J."/>
            <person name="Kushida N."/>
            <person name="Oguchi A."/>
            <person name="Aoki K."/>
            <person name="Kubota K."/>
            <person name="Nakamura Y."/>
            <person name="Nomura N."/>
            <person name="Sako Y."/>
            <person name="Kikuchi H."/>
        </authorList>
    </citation>
    <scope>NUCLEOTIDE SEQUENCE [LARGE SCALE GENOMIC DNA]</scope>
    <source>
        <strain evidence="3">ATCC 700893 / DSM 11879 / JCM 9820 / NBRC 100138 / K1</strain>
    </source>
</reference>
<organism evidence="2 3">
    <name type="scientific">Aeropyrum pernix (strain ATCC 700893 / DSM 11879 / JCM 9820 / NBRC 100138 / K1)</name>
    <dbReference type="NCBI Taxonomy" id="272557"/>
    <lineage>
        <taxon>Archaea</taxon>
        <taxon>Thermoproteota</taxon>
        <taxon>Thermoprotei</taxon>
        <taxon>Desulfurococcales</taxon>
        <taxon>Desulfurococcaceae</taxon>
        <taxon>Aeropyrum</taxon>
    </lineage>
</organism>